<dbReference type="EMBL" id="UZAD01013356">
    <property type="protein sequence ID" value="VDN94312.1"/>
    <property type="molecule type" value="Genomic_DNA"/>
</dbReference>
<reference evidence="1 2" key="2">
    <citation type="submission" date="2018-11" db="EMBL/GenBank/DDBJ databases">
        <authorList>
            <consortium name="Pathogen Informatics"/>
        </authorList>
    </citation>
    <scope>NUCLEOTIDE SEQUENCE [LARGE SCALE GENOMIC DNA]</scope>
</reference>
<evidence type="ECO:0000313" key="1">
    <source>
        <dbReference type="EMBL" id="VDN94312.1"/>
    </source>
</evidence>
<dbReference type="AlphaFoldDB" id="A0A0N4TW94"/>
<gene>
    <name evidence="1" type="ORF">BPAG_LOCUS13126</name>
</gene>
<dbReference type="WBParaSite" id="BPAG_0001319801-mRNA-1">
    <property type="protein sequence ID" value="BPAG_0001319801-mRNA-1"/>
    <property type="gene ID" value="BPAG_0001319801"/>
</dbReference>
<keyword evidence="2" id="KW-1185">Reference proteome</keyword>
<dbReference type="STRING" id="6280.A0A0N4TW94"/>
<evidence type="ECO:0000313" key="3">
    <source>
        <dbReference type="WBParaSite" id="BPAG_0001319801-mRNA-1"/>
    </source>
</evidence>
<evidence type="ECO:0000313" key="2">
    <source>
        <dbReference type="Proteomes" id="UP000278627"/>
    </source>
</evidence>
<accession>A0A0N4TW94</accession>
<dbReference type="PANTHER" id="PTHR47022:SF1">
    <property type="entry name" value="BTB AND MATH DOMAIN-CONTAINING PROTEIN 36-RELATED"/>
    <property type="match status" value="1"/>
</dbReference>
<protein>
    <submittedName>
        <fullName evidence="3">Adaptin_N domain-containing protein</fullName>
    </submittedName>
</protein>
<name>A0A0N4TW94_BRUPA</name>
<organism evidence="3">
    <name type="scientific">Brugia pahangi</name>
    <name type="common">Filarial nematode worm</name>
    <dbReference type="NCBI Taxonomy" id="6280"/>
    <lineage>
        <taxon>Eukaryota</taxon>
        <taxon>Metazoa</taxon>
        <taxon>Ecdysozoa</taxon>
        <taxon>Nematoda</taxon>
        <taxon>Chromadorea</taxon>
        <taxon>Rhabditida</taxon>
        <taxon>Spirurina</taxon>
        <taxon>Spiruromorpha</taxon>
        <taxon>Filarioidea</taxon>
        <taxon>Onchocercidae</taxon>
        <taxon>Brugia</taxon>
    </lineage>
</organism>
<reference evidence="3" key="1">
    <citation type="submission" date="2017-02" db="UniProtKB">
        <authorList>
            <consortium name="WormBaseParasite"/>
        </authorList>
    </citation>
    <scope>IDENTIFICATION</scope>
</reference>
<dbReference type="Proteomes" id="UP000278627">
    <property type="component" value="Unassembled WGS sequence"/>
</dbReference>
<dbReference type="PANTHER" id="PTHR47022">
    <property type="entry name" value="BTB AND MATH DOMAIN-CONTAINING PROTEIN 36-RELATED"/>
    <property type="match status" value="1"/>
</dbReference>
<proteinExistence type="predicted"/>
<sequence length="181" mass="20987">MMNYDVLVSVAFRYNISAVLRTVESFLMDAEWIHPIRRLEYAVCYKLARLGDTISRKLVSSDTAIEKMNYDVLVSVAFRYNISAVLRTVESFLMDAEWIHPIRRLEYAVCYKLARLGDTISRKLVSSDTAIEKLHEYLAENDETIAQMHPDVLISLNIHPDHMHPDVLISLNIHPDHYMFS</sequence>